<dbReference type="CDD" id="cd04496">
    <property type="entry name" value="SSB_OBF"/>
    <property type="match status" value="1"/>
</dbReference>
<name>A0ABS1MDA0_9NOCA</name>
<comment type="caution">
    <text evidence="5">The sequence shown here is derived from an EMBL/GenBank/DDBJ whole genome shotgun (WGS) entry which is preliminary data.</text>
</comment>
<evidence type="ECO:0000313" key="6">
    <source>
        <dbReference type="Proteomes" id="UP000602198"/>
    </source>
</evidence>
<evidence type="ECO:0000256" key="1">
    <source>
        <dbReference type="ARBA" id="ARBA00023125"/>
    </source>
</evidence>
<dbReference type="SUPFAM" id="SSF50249">
    <property type="entry name" value="Nucleic acid-binding proteins"/>
    <property type="match status" value="1"/>
</dbReference>
<evidence type="ECO:0000256" key="2">
    <source>
        <dbReference type="PROSITE-ProRule" id="PRU00252"/>
    </source>
</evidence>
<dbReference type="InterPro" id="IPR011344">
    <property type="entry name" value="ssDNA-bd"/>
</dbReference>
<dbReference type="GO" id="GO:0003677">
    <property type="term" value="F:DNA binding"/>
    <property type="evidence" value="ECO:0007669"/>
    <property type="project" value="UniProtKB-KW"/>
</dbReference>
<dbReference type="InterPro" id="IPR012340">
    <property type="entry name" value="NA-bd_OB-fold"/>
</dbReference>
<feature type="region of interest" description="Disordered" evidence="4">
    <location>
        <begin position="114"/>
        <end position="148"/>
    </location>
</feature>
<dbReference type="Pfam" id="PF00436">
    <property type="entry name" value="SSB"/>
    <property type="match status" value="1"/>
</dbReference>
<dbReference type="EMBL" id="JAERRJ010000012">
    <property type="protein sequence ID" value="MBL1078618.1"/>
    <property type="molecule type" value="Genomic_DNA"/>
</dbReference>
<keyword evidence="6" id="KW-1185">Reference proteome</keyword>
<evidence type="ECO:0000313" key="5">
    <source>
        <dbReference type="EMBL" id="MBL1078618.1"/>
    </source>
</evidence>
<gene>
    <name evidence="5" type="primary">ssb</name>
    <name evidence="5" type="ORF">JK358_29855</name>
</gene>
<dbReference type="RefSeq" id="WP_201954224.1">
    <property type="nucleotide sequence ID" value="NZ_JAERRJ010000012.1"/>
</dbReference>
<dbReference type="NCBIfam" id="TIGR00621">
    <property type="entry name" value="ssb"/>
    <property type="match status" value="1"/>
</dbReference>
<protein>
    <recommendedName>
        <fullName evidence="3">Single-stranded DNA-binding protein</fullName>
    </recommendedName>
</protein>
<keyword evidence="1 2" id="KW-0238">DNA-binding</keyword>
<dbReference type="Gene3D" id="2.40.50.140">
    <property type="entry name" value="Nucleic acid-binding proteins"/>
    <property type="match status" value="1"/>
</dbReference>
<proteinExistence type="predicted"/>
<evidence type="ECO:0000256" key="4">
    <source>
        <dbReference type="SAM" id="MobiDB-lite"/>
    </source>
</evidence>
<evidence type="ECO:0000256" key="3">
    <source>
        <dbReference type="RuleBase" id="RU000524"/>
    </source>
</evidence>
<dbReference type="PROSITE" id="PS50935">
    <property type="entry name" value="SSB"/>
    <property type="match status" value="1"/>
</dbReference>
<reference evidence="5 6" key="1">
    <citation type="submission" date="2021-01" db="EMBL/GenBank/DDBJ databases">
        <title>WGS of actinomycetes isolated from Thailand.</title>
        <authorList>
            <person name="Thawai C."/>
        </authorList>
    </citation>
    <scope>NUCLEOTIDE SEQUENCE [LARGE SCALE GENOMIC DNA]</scope>
    <source>
        <strain evidence="5 6">LPG 2</strain>
    </source>
</reference>
<dbReference type="Proteomes" id="UP000602198">
    <property type="component" value="Unassembled WGS sequence"/>
</dbReference>
<accession>A0ABS1MDA0</accession>
<organism evidence="5 6">
    <name type="scientific">Nocardia acididurans</name>
    <dbReference type="NCBI Taxonomy" id="2802282"/>
    <lineage>
        <taxon>Bacteria</taxon>
        <taxon>Bacillati</taxon>
        <taxon>Actinomycetota</taxon>
        <taxon>Actinomycetes</taxon>
        <taxon>Mycobacteriales</taxon>
        <taxon>Nocardiaceae</taxon>
        <taxon>Nocardia</taxon>
    </lineage>
</organism>
<sequence length="148" mass="16234">MYEANTAVIGRVVTHPTRRVLPSGEQVLSFRMASNSRRYDQASGEWVDSGTLYLTVSCWRRLVDGVEASLQRGDPIIAYGQLRSNEYTTRDGAERSDLEMRALALGPDLGRCTASVQRKSFGRSESADPPTPPSTDTDTAGEPATTHR</sequence>
<dbReference type="InterPro" id="IPR000424">
    <property type="entry name" value="Primosome_PriB/ssb"/>
</dbReference>